<dbReference type="GeneID" id="136813444"/>
<reference evidence="7" key="1">
    <citation type="submission" date="2021-01" db="UniProtKB">
        <authorList>
            <consortium name="EnsemblMetazoa"/>
        </authorList>
    </citation>
    <scope>IDENTIFICATION</scope>
</reference>
<dbReference type="InterPro" id="IPR001606">
    <property type="entry name" value="ARID_dom"/>
</dbReference>
<keyword evidence="3" id="KW-0175">Coiled coil</keyword>
<dbReference type="SMART" id="SM01014">
    <property type="entry name" value="ARID"/>
    <property type="match status" value="1"/>
</dbReference>
<dbReference type="EnsemblMetazoa" id="CLYHEMT006233.2">
    <property type="protein sequence ID" value="CLYHEMP006233.2"/>
    <property type="gene ID" value="CLYHEMG006233"/>
</dbReference>
<sequence length="709" mass="81554">MMRKSFRLRTAKESVGLKDSHKHVHTRTAQRKFASNVHTPFENQVQSIDTEPVPEVVDQTPPKTEDFINFLCTRDLSYLPKDLEIFANPSNAVIPDEEMDNFFKGETNAEDALEPQDTTPPVNKFQPALPPTTGDNETHSPATTKRQEKEPSLEPKPKKPCFIESQQKEPENSFIMVEEIKPTSNEMSALFPFVGKLFEETESTHRSIVVIQPDQTWKCFSYVQENLKFEVEVYHVHRLKHPAGSNFTTLQCLRKCFEKNEEEPFKIPSVGLVEVDLPYLMEVVSNFGGVDSVNSDQSWKELAEQLHIPRSASRRAIQLEKIYMQYVLPYELLTDAEKSRIASAAKNEARKHDEKSNICSKKVSIETFHRMACNVATCYEIKDMSAETIENHFWKVVNSSNRHTATYAGTLDLLSDPQSYQNAKAKVFWKLSTVYNHELSALKYLGKVSQVSSPFLLTESVFSTSGFWEIDEYGFYILSYLHSGSDKIWYVIETPESKIEQTKLQKLIDENQIHNTFSMPNEILEKGFTVKRCVQKEGQFLILEPNCYYFTISTGYSLSEIINFAPMSWLEDFNGFEFDEDSFIETRMLLNYTNDVLKCEKTTSYNKDFLKEKLDQLKKLILNLQQKCQKAGITRTKYTKNATRDAAHCFECECNCYVLVISLPDNPDEFYCNIHGFKLKRSLRTSAVATFLISPTKLSQLINRIDTLS</sequence>
<name>A0A7M5V9M4_9CNID</name>
<dbReference type="SUPFAM" id="SSF46774">
    <property type="entry name" value="ARID-like"/>
    <property type="match status" value="1"/>
</dbReference>
<protein>
    <recommendedName>
        <fullName evidence="9">ARID domain-containing protein</fullName>
    </recommendedName>
</protein>
<keyword evidence="2" id="KW-0539">Nucleus</keyword>
<evidence type="ECO:0000259" key="6">
    <source>
        <dbReference type="PROSITE" id="PS51184"/>
    </source>
</evidence>
<feature type="compositionally biased region" description="Polar residues" evidence="4">
    <location>
        <begin position="133"/>
        <end position="144"/>
    </location>
</feature>
<dbReference type="Proteomes" id="UP000594262">
    <property type="component" value="Unplaced"/>
</dbReference>
<dbReference type="GO" id="GO:0006338">
    <property type="term" value="P:chromatin remodeling"/>
    <property type="evidence" value="ECO:0007669"/>
    <property type="project" value="TreeGrafter"/>
</dbReference>
<dbReference type="InterPro" id="IPR036431">
    <property type="entry name" value="ARID_dom_sf"/>
</dbReference>
<dbReference type="SUPFAM" id="SSF51197">
    <property type="entry name" value="Clavaminate synthase-like"/>
    <property type="match status" value="1"/>
</dbReference>
<accession>A0A7M5V9M4</accession>
<dbReference type="GO" id="GO:0000785">
    <property type="term" value="C:chromatin"/>
    <property type="evidence" value="ECO:0007669"/>
    <property type="project" value="TreeGrafter"/>
</dbReference>
<dbReference type="GO" id="GO:0003677">
    <property type="term" value="F:DNA binding"/>
    <property type="evidence" value="ECO:0007669"/>
    <property type="project" value="InterPro"/>
</dbReference>
<evidence type="ECO:0000256" key="3">
    <source>
        <dbReference type="SAM" id="Coils"/>
    </source>
</evidence>
<feature type="compositionally biased region" description="Basic and acidic residues" evidence="4">
    <location>
        <begin position="145"/>
        <end position="157"/>
    </location>
</feature>
<feature type="region of interest" description="Disordered" evidence="4">
    <location>
        <begin position="1"/>
        <end position="28"/>
    </location>
</feature>
<dbReference type="PANTHER" id="PTHR10694:SF113">
    <property type="entry name" value="PROTEIN JUMONJI"/>
    <property type="match status" value="1"/>
</dbReference>
<feature type="region of interest" description="Disordered" evidence="4">
    <location>
        <begin position="112"/>
        <end position="165"/>
    </location>
</feature>
<dbReference type="GO" id="GO:0005634">
    <property type="term" value="C:nucleus"/>
    <property type="evidence" value="ECO:0007669"/>
    <property type="project" value="UniProtKB-SubCell"/>
</dbReference>
<proteinExistence type="predicted"/>
<evidence type="ECO:0000256" key="1">
    <source>
        <dbReference type="ARBA" id="ARBA00004123"/>
    </source>
</evidence>
<dbReference type="Gene3D" id="2.60.120.650">
    <property type="entry name" value="Cupin"/>
    <property type="match status" value="1"/>
</dbReference>
<organism evidence="7 8">
    <name type="scientific">Clytia hemisphaerica</name>
    <dbReference type="NCBI Taxonomy" id="252671"/>
    <lineage>
        <taxon>Eukaryota</taxon>
        <taxon>Metazoa</taxon>
        <taxon>Cnidaria</taxon>
        <taxon>Hydrozoa</taxon>
        <taxon>Hydroidolina</taxon>
        <taxon>Leptothecata</taxon>
        <taxon>Obeliida</taxon>
        <taxon>Clytiidae</taxon>
        <taxon>Clytia</taxon>
    </lineage>
</organism>
<dbReference type="SMART" id="SM00558">
    <property type="entry name" value="JmjC"/>
    <property type="match status" value="1"/>
</dbReference>
<dbReference type="PROSITE" id="PS51184">
    <property type="entry name" value="JMJC"/>
    <property type="match status" value="1"/>
</dbReference>
<evidence type="ECO:0000313" key="7">
    <source>
        <dbReference type="EnsemblMetazoa" id="CLYHEMP006233.2"/>
    </source>
</evidence>
<dbReference type="Gene3D" id="1.10.150.60">
    <property type="entry name" value="ARID DNA-binding domain"/>
    <property type="match status" value="1"/>
</dbReference>
<feature type="domain" description="JmjC" evidence="6">
    <location>
        <begin position="426"/>
        <end position="581"/>
    </location>
</feature>
<dbReference type="OrthoDB" id="8951118at2759"/>
<dbReference type="RefSeq" id="XP_066926066.1">
    <property type="nucleotide sequence ID" value="XM_067069965.1"/>
</dbReference>
<dbReference type="SMART" id="SM00501">
    <property type="entry name" value="BRIGHT"/>
    <property type="match status" value="1"/>
</dbReference>
<dbReference type="Pfam" id="PF02373">
    <property type="entry name" value="JmjC"/>
    <property type="match status" value="1"/>
</dbReference>
<evidence type="ECO:0008006" key="9">
    <source>
        <dbReference type="Google" id="ProtNLM"/>
    </source>
</evidence>
<comment type="subcellular location">
    <subcellularLocation>
        <location evidence="1">Nucleus</location>
    </subcellularLocation>
</comment>
<feature type="compositionally biased region" description="Basic and acidic residues" evidence="4">
    <location>
        <begin position="10"/>
        <end position="19"/>
    </location>
</feature>
<evidence type="ECO:0000256" key="2">
    <source>
        <dbReference type="ARBA" id="ARBA00023242"/>
    </source>
</evidence>
<dbReference type="PROSITE" id="PS51011">
    <property type="entry name" value="ARID"/>
    <property type="match status" value="1"/>
</dbReference>
<dbReference type="AlphaFoldDB" id="A0A7M5V9M4"/>
<keyword evidence="8" id="KW-1185">Reference proteome</keyword>
<dbReference type="Pfam" id="PF01388">
    <property type="entry name" value="ARID"/>
    <property type="match status" value="1"/>
</dbReference>
<evidence type="ECO:0000256" key="4">
    <source>
        <dbReference type="SAM" id="MobiDB-lite"/>
    </source>
</evidence>
<dbReference type="GO" id="GO:0010468">
    <property type="term" value="P:regulation of gene expression"/>
    <property type="evidence" value="ECO:0007669"/>
    <property type="project" value="TreeGrafter"/>
</dbReference>
<dbReference type="PANTHER" id="PTHR10694">
    <property type="entry name" value="LYSINE-SPECIFIC DEMETHYLASE"/>
    <property type="match status" value="1"/>
</dbReference>
<feature type="coiled-coil region" evidence="3">
    <location>
        <begin position="607"/>
        <end position="634"/>
    </location>
</feature>
<evidence type="ECO:0000259" key="5">
    <source>
        <dbReference type="PROSITE" id="PS51011"/>
    </source>
</evidence>
<feature type="domain" description="ARID" evidence="5">
    <location>
        <begin position="243"/>
        <end position="335"/>
    </location>
</feature>
<evidence type="ECO:0000313" key="8">
    <source>
        <dbReference type="Proteomes" id="UP000594262"/>
    </source>
</evidence>
<dbReference type="InterPro" id="IPR003347">
    <property type="entry name" value="JmjC_dom"/>
</dbReference>